<dbReference type="OrthoDB" id="5290932at2"/>
<dbReference type="InterPro" id="IPR009056">
    <property type="entry name" value="Cyt_c-like_dom"/>
</dbReference>
<evidence type="ECO:0000256" key="5">
    <source>
        <dbReference type="SAM" id="MobiDB-lite"/>
    </source>
</evidence>
<dbReference type="SUPFAM" id="SSF46626">
    <property type="entry name" value="Cytochrome c"/>
    <property type="match status" value="1"/>
</dbReference>
<dbReference type="Gene3D" id="2.140.10.20">
    <property type="entry name" value="C-terminal (heme d1) domain of cytochrome cd1-nitrite reductase"/>
    <property type="match status" value="1"/>
</dbReference>
<evidence type="ECO:0000256" key="2">
    <source>
        <dbReference type="ARBA" id="ARBA00022723"/>
    </source>
</evidence>
<reference evidence="7 8" key="1">
    <citation type="submission" date="2019-04" db="EMBL/GenBank/DDBJ databases">
        <title>Azoarcus nasutitermitis sp. nov. isolated from termite nest.</title>
        <authorList>
            <person name="Lin S.-Y."/>
            <person name="Hameed A."/>
            <person name="Hsu Y.-H."/>
            <person name="Young C.-C."/>
        </authorList>
    </citation>
    <scope>NUCLEOTIDE SEQUENCE [LARGE SCALE GENOMIC DNA]</scope>
    <source>
        <strain evidence="7 8">CC-YHH838</strain>
    </source>
</reference>
<dbReference type="Pfam" id="PF02239">
    <property type="entry name" value="Cytochrom_D1"/>
    <property type="match status" value="1"/>
</dbReference>
<dbReference type="GO" id="GO:0009055">
    <property type="term" value="F:electron transfer activity"/>
    <property type="evidence" value="ECO:0007669"/>
    <property type="project" value="InterPro"/>
</dbReference>
<comment type="caution">
    <text evidence="7">The sequence shown here is derived from an EMBL/GenBank/DDBJ whole genome shotgun (WGS) entry which is preliminary data.</text>
</comment>
<evidence type="ECO:0000259" key="6">
    <source>
        <dbReference type="PROSITE" id="PS51007"/>
    </source>
</evidence>
<feature type="region of interest" description="Disordered" evidence="5">
    <location>
        <begin position="1"/>
        <end position="24"/>
    </location>
</feature>
<feature type="domain" description="Cytochrome c" evidence="6">
    <location>
        <begin position="96"/>
        <end position="175"/>
    </location>
</feature>
<evidence type="ECO:0000256" key="1">
    <source>
        <dbReference type="ARBA" id="ARBA00022617"/>
    </source>
</evidence>
<evidence type="ECO:0000256" key="4">
    <source>
        <dbReference type="PROSITE-ProRule" id="PRU00433"/>
    </source>
</evidence>
<dbReference type="Proteomes" id="UP000308430">
    <property type="component" value="Unassembled WGS sequence"/>
</dbReference>
<evidence type="ECO:0000313" key="7">
    <source>
        <dbReference type="EMBL" id="THF65602.1"/>
    </source>
</evidence>
<dbReference type="GO" id="GO:0046872">
    <property type="term" value="F:metal ion binding"/>
    <property type="evidence" value="ECO:0007669"/>
    <property type="project" value="UniProtKB-KW"/>
</dbReference>
<evidence type="ECO:0000256" key="3">
    <source>
        <dbReference type="ARBA" id="ARBA00023004"/>
    </source>
</evidence>
<keyword evidence="3 4" id="KW-0408">Iron</keyword>
<dbReference type="PROSITE" id="PS51007">
    <property type="entry name" value="CYTC"/>
    <property type="match status" value="1"/>
</dbReference>
<sequence>MERMNEASPPGGRVRLAGSGRPGARHGGRLTCVNPFLPAPFAPLQLYPSPLSPSRNFHHGVELRRVLHGKRRNKMRFPGFVLAGVAAVSLSPVLAQEAIDARQLYADNCAGCHQGGRVGALLFPPLTKERLGALSNNSVSAMIMTGIPGTLMPPWVGKLSADEITALATLIRTNSADQLDWTLEQAKNSLKVLVDEKSLPAAPTYKDKADVMDLMAVMQRGRHAQEPESRVVFYDGATNTRVGEIPVRRAPHILRYHPTNPRWAYVKTDTAEIYKIDLYSMQAVRSIETALSGPFFDLSWDGKWIAAGSIVPGKIMILDADTLEPVKQIKVASKDAEGKDVEGFASTVRASSVGGNVFAVAARTLGEVWVVEPNKPGTPVTQISVKDPGETSWYLYDSYTSQNQRYMYLTDMLPNNKIKVIDLVEKKYLGSIPSGCIPHVGSGSVLETKRGTLYFSPHQGSPKDCSGGSGITVWNEKGEFVKDIPIGGTTTMQMASNPNAPYLVVDARQKDGGELKFIDKETLEVVKTVKVGGTTGYPEYTRDGRYVYVAAGYMGDHLRIYDARTFEMVAEDRVIAPGGTFAHARVLWGGVKGAPERPLGTAFDKLPQTRK</sequence>
<keyword evidence="2 4" id="KW-0479">Metal-binding</keyword>
<organism evidence="7 8">
    <name type="scientific">Pseudothauera nasutitermitis</name>
    <dbReference type="NCBI Taxonomy" id="2565930"/>
    <lineage>
        <taxon>Bacteria</taxon>
        <taxon>Pseudomonadati</taxon>
        <taxon>Pseudomonadota</taxon>
        <taxon>Betaproteobacteria</taxon>
        <taxon>Rhodocyclales</taxon>
        <taxon>Zoogloeaceae</taxon>
        <taxon>Pseudothauera</taxon>
    </lineage>
</organism>
<proteinExistence type="predicted"/>
<dbReference type="InterPro" id="IPR036909">
    <property type="entry name" value="Cyt_c-like_dom_sf"/>
</dbReference>
<dbReference type="PANTHER" id="PTHR47197:SF3">
    <property type="entry name" value="DIHYDRO-HEME D1 DEHYDROGENASE"/>
    <property type="match status" value="1"/>
</dbReference>
<dbReference type="GO" id="GO:0020037">
    <property type="term" value="F:heme binding"/>
    <property type="evidence" value="ECO:0007669"/>
    <property type="project" value="InterPro"/>
</dbReference>
<dbReference type="InterPro" id="IPR003143">
    <property type="entry name" value="Cyt_cd1_C_sf"/>
</dbReference>
<name>A0A4S4B0Q1_9RHOO</name>
<dbReference type="EMBL" id="SSOC01000003">
    <property type="protein sequence ID" value="THF65602.1"/>
    <property type="molecule type" value="Genomic_DNA"/>
</dbReference>
<accession>A0A4S4B0Q1</accession>
<evidence type="ECO:0000313" key="8">
    <source>
        <dbReference type="Proteomes" id="UP000308430"/>
    </source>
</evidence>
<keyword evidence="8" id="KW-1185">Reference proteome</keyword>
<dbReference type="SUPFAM" id="SSF51004">
    <property type="entry name" value="C-terminal (heme d1) domain of cytochrome cd1-nitrite reductase"/>
    <property type="match status" value="1"/>
</dbReference>
<gene>
    <name evidence="7" type="ORF">E6C76_08485</name>
</gene>
<dbReference type="AlphaFoldDB" id="A0A4S4B0Q1"/>
<dbReference type="InterPro" id="IPR011048">
    <property type="entry name" value="Haem_d1_sf"/>
</dbReference>
<dbReference type="PANTHER" id="PTHR47197">
    <property type="entry name" value="PROTEIN NIRF"/>
    <property type="match status" value="1"/>
</dbReference>
<dbReference type="Gene3D" id="1.10.760.10">
    <property type="entry name" value="Cytochrome c-like domain"/>
    <property type="match status" value="1"/>
</dbReference>
<dbReference type="InterPro" id="IPR051200">
    <property type="entry name" value="Host-pathogen_enzymatic-act"/>
</dbReference>
<protein>
    <submittedName>
        <fullName evidence="7">Cytochrome C</fullName>
    </submittedName>
</protein>
<dbReference type="Pfam" id="PF13442">
    <property type="entry name" value="Cytochrome_CBB3"/>
    <property type="match status" value="1"/>
</dbReference>
<keyword evidence="1 4" id="KW-0349">Heme</keyword>